<gene>
    <name evidence="1" type="ORF">MNBD_CHLOROFLEXI01-2463</name>
</gene>
<organism evidence="1">
    <name type="scientific">hydrothermal vent metagenome</name>
    <dbReference type="NCBI Taxonomy" id="652676"/>
    <lineage>
        <taxon>unclassified sequences</taxon>
        <taxon>metagenomes</taxon>
        <taxon>ecological metagenomes</taxon>
    </lineage>
</organism>
<reference evidence="1" key="1">
    <citation type="submission" date="2018-06" db="EMBL/GenBank/DDBJ databases">
        <authorList>
            <person name="Zhirakovskaya E."/>
        </authorList>
    </citation>
    <scope>NUCLEOTIDE SEQUENCE</scope>
</reference>
<dbReference type="AlphaFoldDB" id="A0A3B0VLF9"/>
<sequence length="330" mass="37644">MSQKFTGIVQFANGAAASDVTVHLFDADTLNEDDDLTVEPGISDEKGLFSLTYDKSRDLDFADIYRPYLQFSYTQHGEPHSHKVNLQPNQRVYGLPDMPPLQFIPATHGLQFVNRYPGYWIPFSVPSIPDIPSVNNIYGLCGGMLAASLDFLLADRQIPQRRRRPGRVTPLHRYLHQRQVDSLTRGSQIVRFVRWMSLPDPAVQLRTADELKKLLPNLDKGIPTPIGMVYISTKDTYQIWQNHQVLACSYVELEDGRLRILIYDPNFPRRNDIFVESWPDGNGGYLSVQRMGDKEKHTRGYFTMPYEPIVPPAILDDDTASDEKEKRSSS</sequence>
<dbReference type="EMBL" id="UOEU01000839">
    <property type="protein sequence ID" value="VAW41380.1"/>
    <property type="molecule type" value="Genomic_DNA"/>
</dbReference>
<protein>
    <submittedName>
        <fullName evidence="1">Uncharacterized protein</fullName>
    </submittedName>
</protein>
<accession>A0A3B0VLF9</accession>
<evidence type="ECO:0000313" key="1">
    <source>
        <dbReference type="EMBL" id="VAW41380.1"/>
    </source>
</evidence>
<proteinExistence type="predicted"/>
<name>A0A3B0VLF9_9ZZZZ</name>